<name>A0A1G9SMP4_9GAMM</name>
<dbReference type="RefSeq" id="WP_089659401.1">
    <property type="nucleotide sequence ID" value="NZ_FNGH01000012.1"/>
</dbReference>
<dbReference type="HAMAP" id="MF_02200">
    <property type="entry name" value="NapD"/>
    <property type="match status" value="1"/>
</dbReference>
<keyword evidence="6" id="KW-1185">Reference proteome</keyword>
<proteinExistence type="inferred from homology"/>
<evidence type="ECO:0000256" key="2">
    <source>
        <dbReference type="ARBA" id="ARBA00022490"/>
    </source>
</evidence>
<dbReference type="EMBL" id="FNGH01000012">
    <property type="protein sequence ID" value="SDM36702.1"/>
    <property type="molecule type" value="Genomic_DNA"/>
</dbReference>
<comment type="similarity">
    <text evidence="4">Belongs to the NapD family.</text>
</comment>
<evidence type="ECO:0000256" key="3">
    <source>
        <dbReference type="ARBA" id="ARBA00023186"/>
    </source>
</evidence>
<dbReference type="PANTHER" id="PTHR38603:SF1">
    <property type="entry name" value="CHAPERONE NAPD"/>
    <property type="match status" value="1"/>
</dbReference>
<gene>
    <name evidence="4" type="primary">napD</name>
    <name evidence="5" type="ORF">SAMN05192555_11281</name>
</gene>
<comment type="subcellular location">
    <subcellularLocation>
        <location evidence="1 4">Cytoplasm</location>
    </subcellularLocation>
</comment>
<dbReference type="GO" id="GO:0051224">
    <property type="term" value="P:negative regulation of protein transport"/>
    <property type="evidence" value="ECO:0007669"/>
    <property type="project" value="UniProtKB-UniRule"/>
</dbReference>
<accession>A0A1G9SMP4</accession>
<dbReference type="Pfam" id="PF03927">
    <property type="entry name" value="NapD"/>
    <property type="match status" value="1"/>
</dbReference>
<sequence>MSQETLHIASFIVHVRPSRLAEVAAWLNAAGGCEVRGEDATGKLVAVVESFQESRALDLIDAVQTRPGVLGAALVYHQLLDPATADEPHEGAQ</sequence>
<dbReference type="InterPro" id="IPR005623">
    <property type="entry name" value="Chaperone_NapD_NO3_reduct"/>
</dbReference>
<comment type="function">
    <text evidence="4">Chaperone for NapA, the catalytic subunit of the periplasmic nitrate reductase. It binds directly and specifically to the twin-arginine signal peptide of NapA, preventing premature interaction with the Tat translocase and premature export.</text>
</comment>
<dbReference type="PANTHER" id="PTHR38603">
    <property type="entry name" value="CHAPERONE NAPD"/>
    <property type="match status" value="1"/>
</dbReference>
<dbReference type="Gene3D" id="3.30.70.920">
    <property type="match status" value="1"/>
</dbReference>
<dbReference type="AlphaFoldDB" id="A0A1G9SMP4"/>
<evidence type="ECO:0000256" key="1">
    <source>
        <dbReference type="ARBA" id="ARBA00004496"/>
    </source>
</evidence>
<evidence type="ECO:0000256" key="4">
    <source>
        <dbReference type="HAMAP-Rule" id="MF_02200"/>
    </source>
</evidence>
<protein>
    <recommendedName>
        <fullName evidence="4">Chaperone NapD</fullName>
    </recommendedName>
    <alternativeName>
        <fullName evidence="4">NapA signal peptide-binding chaperone NapD</fullName>
    </alternativeName>
</protein>
<dbReference type="OrthoDB" id="5770785at2"/>
<dbReference type="GO" id="GO:0005737">
    <property type="term" value="C:cytoplasm"/>
    <property type="evidence" value="ECO:0007669"/>
    <property type="project" value="UniProtKB-SubCell"/>
</dbReference>
<evidence type="ECO:0000313" key="6">
    <source>
        <dbReference type="Proteomes" id="UP000199107"/>
    </source>
</evidence>
<dbReference type="GO" id="GO:0005048">
    <property type="term" value="F:signal sequence binding"/>
    <property type="evidence" value="ECO:0007669"/>
    <property type="project" value="UniProtKB-UniRule"/>
</dbReference>
<organism evidence="5 6">
    <name type="scientific">Franzmannia pantelleriensis</name>
    <dbReference type="NCBI Taxonomy" id="48727"/>
    <lineage>
        <taxon>Bacteria</taxon>
        <taxon>Pseudomonadati</taxon>
        <taxon>Pseudomonadota</taxon>
        <taxon>Gammaproteobacteria</taxon>
        <taxon>Oceanospirillales</taxon>
        <taxon>Halomonadaceae</taxon>
        <taxon>Franzmannia</taxon>
    </lineage>
</organism>
<dbReference type="Proteomes" id="UP000199107">
    <property type="component" value="Unassembled WGS sequence"/>
</dbReference>
<keyword evidence="2 4" id="KW-0963">Cytoplasm</keyword>
<dbReference type="STRING" id="48727.SAMN05192555_11281"/>
<comment type="subunit">
    <text evidence="4">Interacts with the cytoplasmic NapA precursor.</text>
</comment>
<keyword evidence="3 4" id="KW-0143">Chaperone</keyword>
<reference evidence="6" key="1">
    <citation type="submission" date="2016-10" db="EMBL/GenBank/DDBJ databases">
        <authorList>
            <person name="Varghese N."/>
            <person name="Submissions S."/>
        </authorList>
    </citation>
    <scope>NUCLEOTIDE SEQUENCE [LARGE SCALE GENOMIC DNA]</scope>
    <source>
        <strain evidence="6">AAP</strain>
    </source>
</reference>
<evidence type="ECO:0000313" key="5">
    <source>
        <dbReference type="EMBL" id="SDM36702.1"/>
    </source>
</evidence>